<gene>
    <name evidence="1" type="ORF">MGAL_10B035384</name>
</gene>
<dbReference type="SUPFAM" id="SSF81301">
    <property type="entry name" value="Nucleotidyltransferase"/>
    <property type="match status" value="1"/>
</dbReference>
<dbReference type="AlphaFoldDB" id="A0A8B6C4S0"/>
<dbReference type="EMBL" id="UYJE01001184">
    <property type="protein sequence ID" value="VDH99856.1"/>
    <property type="molecule type" value="Genomic_DNA"/>
</dbReference>
<reference evidence="1" key="1">
    <citation type="submission" date="2018-11" db="EMBL/GenBank/DDBJ databases">
        <authorList>
            <person name="Alioto T."/>
            <person name="Alioto T."/>
        </authorList>
    </citation>
    <scope>NUCLEOTIDE SEQUENCE</scope>
</reference>
<dbReference type="InterPro" id="IPR043519">
    <property type="entry name" value="NT_sf"/>
</dbReference>
<organism evidence="1 2">
    <name type="scientific">Mytilus galloprovincialis</name>
    <name type="common">Mediterranean mussel</name>
    <dbReference type="NCBI Taxonomy" id="29158"/>
    <lineage>
        <taxon>Eukaryota</taxon>
        <taxon>Metazoa</taxon>
        <taxon>Spiralia</taxon>
        <taxon>Lophotrochozoa</taxon>
        <taxon>Mollusca</taxon>
        <taxon>Bivalvia</taxon>
        <taxon>Autobranchia</taxon>
        <taxon>Pteriomorphia</taxon>
        <taxon>Mytilida</taxon>
        <taxon>Mytiloidea</taxon>
        <taxon>Mytilidae</taxon>
        <taxon>Mytilinae</taxon>
        <taxon>Mytilus</taxon>
    </lineage>
</organism>
<dbReference type="Proteomes" id="UP000596742">
    <property type="component" value="Unassembled WGS sequence"/>
</dbReference>
<protein>
    <submittedName>
        <fullName evidence="1">Uncharacterized protein</fullName>
    </submittedName>
</protein>
<accession>A0A8B6C4S0</accession>
<name>A0A8B6C4S0_MYTGA</name>
<comment type="caution">
    <text evidence="1">The sequence shown here is derived from an EMBL/GenBank/DDBJ whole genome shotgun (WGS) entry which is preliminary data.</text>
</comment>
<evidence type="ECO:0000313" key="1">
    <source>
        <dbReference type="EMBL" id="VDH99856.1"/>
    </source>
</evidence>
<evidence type="ECO:0000313" key="2">
    <source>
        <dbReference type="Proteomes" id="UP000596742"/>
    </source>
</evidence>
<keyword evidence="2" id="KW-1185">Reference proteome</keyword>
<sequence>MESNFSLKLFDFLCKLVGSEQDIRARRIFFKVLDHAIQYSPEWRVVTSGSKSEGLDLPGSDLDIMYINQVDTVYNTQFEIPNDLPYALYFDFENTPPGVRPTSLI</sequence>
<proteinExistence type="predicted"/>